<sequence length="133" mass="14882">MANAGSSSEEECPSECPHCEVCEEHVDDGDWHSEKTGHCQKCGDVVAREDRNDKTEEYETKRDDYLTKATGTLRSTKDLAKLEKAEEDVTEAYQDLIEAKGVLKKAKEEAGYSDTEDSNADDDVDYVHPNCDE</sequence>
<dbReference type="GeneID" id="91102313"/>
<organism evidence="2 3">
    <name type="scientific">Kwoniella europaea PYCC6329</name>
    <dbReference type="NCBI Taxonomy" id="1423913"/>
    <lineage>
        <taxon>Eukaryota</taxon>
        <taxon>Fungi</taxon>
        <taxon>Dikarya</taxon>
        <taxon>Basidiomycota</taxon>
        <taxon>Agaricomycotina</taxon>
        <taxon>Tremellomycetes</taxon>
        <taxon>Tremellales</taxon>
        <taxon>Cryptococcaceae</taxon>
        <taxon>Kwoniella</taxon>
    </lineage>
</organism>
<evidence type="ECO:0000313" key="3">
    <source>
        <dbReference type="Proteomes" id="UP001358614"/>
    </source>
</evidence>
<evidence type="ECO:0000313" key="2">
    <source>
        <dbReference type="EMBL" id="WWD05433.1"/>
    </source>
</evidence>
<dbReference type="KEGG" id="ker:91102313"/>
<accession>A0AAX4KI54</accession>
<gene>
    <name evidence="2" type="ORF">V865_003510</name>
</gene>
<reference evidence="2 3" key="1">
    <citation type="submission" date="2024-01" db="EMBL/GenBank/DDBJ databases">
        <title>Comparative genomics of Cryptococcus and Kwoniella reveals pathogenesis evolution and contrasting modes of karyotype evolution via chromosome fusion or intercentromeric recombination.</title>
        <authorList>
            <person name="Coelho M.A."/>
            <person name="David-Palma M."/>
            <person name="Shea T."/>
            <person name="Bowers K."/>
            <person name="McGinley-Smith S."/>
            <person name="Mohammad A.W."/>
            <person name="Gnirke A."/>
            <person name="Yurkov A.M."/>
            <person name="Nowrousian M."/>
            <person name="Sun S."/>
            <person name="Cuomo C.A."/>
            <person name="Heitman J."/>
        </authorList>
    </citation>
    <scope>NUCLEOTIDE SEQUENCE [LARGE SCALE GENOMIC DNA]</scope>
    <source>
        <strain evidence="2 3">PYCC6329</strain>
    </source>
</reference>
<dbReference type="EMBL" id="CP144089">
    <property type="protein sequence ID" value="WWD05433.1"/>
    <property type="molecule type" value="Genomic_DNA"/>
</dbReference>
<keyword evidence="3" id="KW-1185">Reference proteome</keyword>
<feature type="region of interest" description="Disordered" evidence="1">
    <location>
        <begin position="104"/>
        <end position="133"/>
    </location>
</feature>
<protein>
    <submittedName>
        <fullName evidence="2">Uncharacterized protein</fullName>
    </submittedName>
</protein>
<dbReference type="RefSeq" id="XP_066083400.1">
    <property type="nucleotide sequence ID" value="XM_066227303.1"/>
</dbReference>
<evidence type="ECO:0000256" key="1">
    <source>
        <dbReference type="SAM" id="MobiDB-lite"/>
    </source>
</evidence>
<proteinExistence type="predicted"/>
<feature type="compositionally biased region" description="Acidic residues" evidence="1">
    <location>
        <begin position="114"/>
        <end position="124"/>
    </location>
</feature>
<dbReference type="Proteomes" id="UP001358614">
    <property type="component" value="Chromosome 1"/>
</dbReference>
<dbReference type="AlphaFoldDB" id="A0AAX4KI54"/>
<name>A0AAX4KI54_9TREE</name>